<dbReference type="EMBL" id="JAGGKC010000004">
    <property type="protein sequence ID" value="MBP1918222.1"/>
    <property type="molecule type" value="Genomic_DNA"/>
</dbReference>
<dbReference type="RefSeq" id="WP_209458465.1">
    <property type="nucleotide sequence ID" value="NZ_JAGGKC010000004.1"/>
</dbReference>
<name>A0ABS4G0Z5_9CLOT</name>
<comment type="caution">
    <text evidence="2">The sequence shown here is derived from an EMBL/GenBank/DDBJ whole genome shotgun (WGS) entry which is preliminary data.</text>
</comment>
<dbReference type="PANTHER" id="PTHR48104:SF30">
    <property type="entry name" value="METACASPASE-1"/>
    <property type="match status" value="1"/>
</dbReference>
<protein>
    <recommendedName>
        <fullName evidence="1">Peptidase C14 caspase domain-containing protein</fullName>
    </recommendedName>
</protein>
<organism evidence="2 3">
    <name type="scientific">Youngiibacter multivorans</name>
    <dbReference type="NCBI Taxonomy" id="937251"/>
    <lineage>
        <taxon>Bacteria</taxon>
        <taxon>Bacillati</taxon>
        <taxon>Bacillota</taxon>
        <taxon>Clostridia</taxon>
        <taxon>Eubacteriales</taxon>
        <taxon>Clostridiaceae</taxon>
        <taxon>Youngiibacter</taxon>
    </lineage>
</organism>
<dbReference type="PANTHER" id="PTHR48104">
    <property type="entry name" value="METACASPASE-4"/>
    <property type="match status" value="1"/>
</dbReference>
<sequence>MAKKALCVGINDYPFEGNDLKGCVNDAKGWAGMLTGHFGFAEADVKLLLDKHATKEAILSALEEMIVNGEPGDTLIFTNSSHGTYLIDESGDEQDKYDEAICPYDCKENLIVDDELREILNKLKPDVSFYMISDSCHSGNVHKALVVDTPDHRRVRFLNPSLIGKASLLNPFKAKPRGSKISRNVRVQDLLLSGCKSIEYSYDAMIDGDYHGAMTYYALKAAREAGYQLTFKELHKKINEYLKASGYPQHPQLEGKTSLKSSQVFK</sequence>
<reference evidence="2 3" key="1">
    <citation type="submission" date="2021-03" db="EMBL/GenBank/DDBJ databases">
        <title>Genomic Encyclopedia of Type Strains, Phase IV (KMG-IV): sequencing the most valuable type-strain genomes for metagenomic binning, comparative biology and taxonomic classification.</title>
        <authorList>
            <person name="Goeker M."/>
        </authorList>
    </citation>
    <scope>NUCLEOTIDE SEQUENCE [LARGE SCALE GENOMIC DNA]</scope>
    <source>
        <strain evidence="2 3">DSM 6139</strain>
    </source>
</reference>
<proteinExistence type="predicted"/>
<dbReference type="Gene3D" id="3.40.50.1460">
    <property type="match status" value="1"/>
</dbReference>
<dbReference type="Pfam" id="PF00656">
    <property type="entry name" value="Peptidase_C14"/>
    <property type="match status" value="1"/>
</dbReference>
<dbReference type="InterPro" id="IPR011600">
    <property type="entry name" value="Pept_C14_caspase"/>
</dbReference>
<gene>
    <name evidence="2" type="ORF">J2Z34_000694</name>
</gene>
<evidence type="ECO:0000259" key="1">
    <source>
        <dbReference type="Pfam" id="PF00656"/>
    </source>
</evidence>
<evidence type="ECO:0000313" key="3">
    <source>
        <dbReference type="Proteomes" id="UP001519271"/>
    </source>
</evidence>
<dbReference type="InterPro" id="IPR050452">
    <property type="entry name" value="Metacaspase"/>
</dbReference>
<keyword evidence="3" id="KW-1185">Reference proteome</keyword>
<dbReference type="Proteomes" id="UP001519271">
    <property type="component" value="Unassembled WGS sequence"/>
</dbReference>
<feature type="domain" description="Peptidase C14 caspase" evidence="1">
    <location>
        <begin position="3"/>
        <end position="257"/>
    </location>
</feature>
<evidence type="ECO:0000313" key="2">
    <source>
        <dbReference type="EMBL" id="MBP1918222.1"/>
    </source>
</evidence>
<accession>A0ABS4G0Z5</accession>